<comment type="caution">
    <text evidence="1">The sequence shown here is derived from an EMBL/GenBank/DDBJ whole genome shotgun (WGS) entry which is preliminary data.</text>
</comment>
<evidence type="ECO:0000313" key="2">
    <source>
        <dbReference type="Proteomes" id="UP000821845"/>
    </source>
</evidence>
<protein>
    <submittedName>
        <fullName evidence="1">Uncharacterized protein</fullName>
    </submittedName>
</protein>
<dbReference type="Proteomes" id="UP000821845">
    <property type="component" value="Chromosome 6"/>
</dbReference>
<proteinExistence type="predicted"/>
<keyword evidence="2" id="KW-1185">Reference proteome</keyword>
<accession>A0ACB7RZG9</accession>
<reference evidence="1" key="1">
    <citation type="submission" date="2020-05" db="EMBL/GenBank/DDBJ databases">
        <title>Large-scale comparative analyses of tick genomes elucidate their genetic diversity and vector capacities.</title>
        <authorList>
            <person name="Jia N."/>
            <person name="Wang J."/>
            <person name="Shi W."/>
            <person name="Du L."/>
            <person name="Sun Y."/>
            <person name="Zhan W."/>
            <person name="Jiang J."/>
            <person name="Wang Q."/>
            <person name="Zhang B."/>
            <person name="Ji P."/>
            <person name="Sakyi L.B."/>
            <person name="Cui X."/>
            <person name="Yuan T."/>
            <person name="Jiang B."/>
            <person name="Yang W."/>
            <person name="Lam T.T.-Y."/>
            <person name="Chang Q."/>
            <person name="Ding S."/>
            <person name="Wang X."/>
            <person name="Zhu J."/>
            <person name="Ruan X."/>
            <person name="Zhao L."/>
            <person name="Wei J."/>
            <person name="Que T."/>
            <person name="Du C."/>
            <person name="Cheng J."/>
            <person name="Dai P."/>
            <person name="Han X."/>
            <person name="Huang E."/>
            <person name="Gao Y."/>
            <person name="Liu J."/>
            <person name="Shao H."/>
            <person name="Ye R."/>
            <person name="Li L."/>
            <person name="Wei W."/>
            <person name="Wang X."/>
            <person name="Wang C."/>
            <person name="Yang T."/>
            <person name="Huo Q."/>
            <person name="Li W."/>
            <person name="Guo W."/>
            <person name="Chen H."/>
            <person name="Zhou L."/>
            <person name="Ni X."/>
            <person name="Tian J."/>
            <person name="Zhou Y."/>
            <person name="Sheng Y."/>
            <person name="Liu T."/>
            <person name="Pan Y."/>
            <person name="Xia L."/>
            <person name="Li J."/>
            <person name="Zhao F."/>
            <person name="Cao W."/>
        </authorList>
    </citation>
    <scope>NUCLEOTIDE SEQUENCE</scope>
    <source>
        <strain evidence="1">Hyas-2018</strain>
    </source>
</reference>
<name>A0ACB7RZG9_HYAAI</name>
<gene>
    <name evidence="1" type="ORF">HPB50_014579</name>
</gene>
<organism evidence="1 2">
    <name type="scientific">Hyalomma asiaticum</name>
    <name type="common">Tick</name>
    <dbReference type="NCBI Taxonomy" id="266040"/>
    <lineage>
        <taxon>Eukaryota</taxon>
        <taxon>Metazoa</taxon>
        <taxon>Ecdysozoa</taxon>
        <taxon>Arthropoda</taxon>
        <taxon>Chelicerata</taxon>
        <taxon>Arachnida</taxon>
        <taxon>Acari</taxon>
        <taxon>Parasitiformes</taxon>
        <taxon>Ixodida</taxon>
        <taxon>Ixodoidea</taxon>
        <taxon>Ixodidae</taxon>
        <taxon>Hyalomminae</taxon>
        <taxon>Hyalomma</taxon>
    </lineage>
</organism>
<evidence type="ECO:0000313" key="1">
    <source>
        <dbReference type="EMBL" id="KAH6928337.1"/>
    </source>
</evidence>
<dbReference type="EMBL" id="CM023486">
    <property type="protein sequence ID" value="KAH6928337.1"/>
    <property type="molecule type" value="Genomic_DNA"/>
</dbReference>
<sequence length="146" mass="15897">MGKDFTMKKALNVAYEEERVDRAIQQFSDLQFDIVSSRRAQDGVPAHRSLMAMAKVAALLPRLLGNMAPALFRLGVSLPPPVLTSSPAGACCLLACEFVSSSGYVLSLRLVDALGQLWHLPGSEPHLCAVREARTVRQSPGRWGIH</sequence>